<dbReference type="RefSeq" id="WP_273678210.1">
    <property type="nucleotide sequence ID" value="NZ_JAQQXQ010000007.1"/>
</dbReference>
<proteinExistence type="predicted"/>
<dbReference type="EMBL" id="JAQQXQ010000007">
    <property type="protein sequence ID" value="MDC8754998.1"/>
    <property type="molecule type" value="Genomic_DNA"/>
</dbReference>
<organism evidence="1 2">
    <name type="scientific">Erythrobacter fulvus</name>
    <dbReference type="NCBI Taxonomy" id="2987523"/>
    <lineage>
        <taxon>Bacteria</taxon>
        <taxon>Pseudomonadati</taxon>
        <taxon>Pseudomonadota</taxon>
        <taxon>Alphaproteobacteria</taxon>
        <taxon>Sphingomonadales</taxon>
        <taxon>Erythrobacteraceae</taxon>
        <taxon>Erythrobacter/Porphyrobacter group</taxon>
        <taxon>Erythrobacter</taxon>
    </lineage>
</organism>
<keyword evidence="2" id="KW-1185">Reference proteome</keyword>
<comment type="caution">
    <text evidence="1">The sequence shown here is derived from an EMBL/GenBank/DDBJ whole genome shotgun (WGS) entry which is preliminary data.</text>
</comment>
<dbReference type="Proteomes" id="UP001216558">
    <property type="component" value="Unassembled WGS sequence"/>
</dbReference>
<accession>A0ABT5JQR4</accession>
<evidence type="ECO:0000313" key="2">
    <source>
        <dbReference type="Proteomes" id="UP001216558"/>
    </source>
</evidence>
<gene>
    <name evidence="1" type="ORF">OIK40_10140</name>
</gene>
<name>A0ABT5JQR4_9SPHN</name>
<sequence>MEQRADGTLVIDLLPLAPPPPGECVAEEPDPLNPEIVVCRKTAPSPRIGPDILPDVDDFGIGIPRARFRLSDTAAIELNGTSPGVGGFNARGGEVRLKIDF</sequence>
<evidence type="ECO:0000313" key="1">
    <source>
        <dbReference type="EMBL" id="MDC8754998.1"/>
    </source>
</evidence>
<reference evidence="1 2" key="1">
    <citation type="submission" date="2022-10" db="EMBL/GenBank/DDBJ databases">
        <title>Erythrobacter sp. sf7 Genome sequencing.</title>
        <authorList>
            <person name="Park S."/>
        </authorList>
    </citation>
    <scope>NUCLEOTIDE SEQUENCE [LARGE SCALE GENOMIC DNA]</scope>
    <source>
        <strain evidence="2">sf7</strain>
    </source>
</reference>
<protein>
    <submittedName>
        <fullName evidence="1">Uncharacterized protein</fullName>
    </submittedName>
</protein>